<dbReference type="OrthoDB" id="9758751at2"/>
<reference evidence="2" key="1">
    <citation type="submission" date="2013-08" db="EMBL/GenBank/DDBJ databases">
        <authorList>
            <person name="Durkin A.S."/>
            <person name="Haft D.R."/>
            <person name="McCorrison J."/>
            <person name="Torralba M."/>
            <person name="Gillis M."/>
            <person name="Haft D.H."/>
            <person name="Methe B."/>
            <person name="Sutton G."/>
            <person name="Nelson K.E."/>
        </authorList>
    </citation>
    <scope>NUCLEOTIDE SEQUENCE [LARGE SCALE GENOMIC DNA]</scope>
    <source>
        <strain evidence="2">F0233</strain>
    </source>
</reference>
<dbReference type="InterPro" id="IPR027417">
    <property type="entry name" value="P-loop_NTPase"/>
</dbReference>
<dbReference type="SUPFAM" id="SSF52540">
    <property type="entry name" value="P-loop containing nucleoside triphosphate hydrolases"/>
    <property type="match status" value="1"/>
</dbReference>
<feature type="non-terminal residue" evidence="2">
    <location>
        <position position="104"/>
    </location>
</feature>
<gene>
    <name evidence="2" type="ORF">HMPREF0682_0016</name>
</gene>
<proteinExistence type="predicted"/>
<sequence length="104" mass="10295">MADQQLPAEQVDGIRDSCAFGEPAIDLGVLGNGGGPVTDARIRIPLRMVARHGLIAGATGTGRTVTLQLLAESLSAAGVPVLAADIEGDLSGIALPGVPGDGLA</sequence>
<protein>
    <submittedName>
        <fullName evidence="2">PF05872 domain protein</fullName>
    </submittedName>
</protein>
<dbReference type="PANTHER" id="PTHR30121">
    <property type="entry name" value="UNCHARACTERIZED PROTEIN YJGR-RELATED"/>
    <property type="match status" value="1"/>
</dbReference>
<dbReference type="InterPro" id="IPR051162">
    <property type="entry name" value="T4SS_component"/>
</dbReference>
<name>U2QZP7_9ACTN</name>
<dbReference type="Proteomes" id="UP000017052">
    <property type="component" value="Unassembled WGS sequence"/>
</dbReference>
<keyword evidence="3" id="KW-1185">Reference proteome</keyword>
<accession>U2QZP7</accession>
<comment type="caution">
    <text evidence="2">The sequence shown here is derived from an EMBL/GenBank/DDBJ whole genome shotgun (WGS) entry which is preliminary data.</text>
</comment>
<feature type="domain" description="Helicase HerA-like C-terminal" evidence="1">
    <location>
        <begin position="38"/>
        <end position="103"/>
    </location>
</feature>
<dbReference type="Pfam" id="PF05872">
    <property type="entry name" value="HerA_C"/>
    <property type="match status" value="1"/>
</dbReference>
<dbReference type="Gene3D" id="3.40.50.300">
    <property type="entry name" value="P-loop containing nucleotide triphosphate hydrolases"/>
    <property type="match status" value="1"/>
</dbReference>
<evidence type="ECO:0000313" key="3">
    <source>
        <dbReference type="Proteomes" id="UP000017052"/>
    </source>
</evidence>
<dbReference type="RefSeq" id="WP_021796483.1">
    <property type="nucleotide sequence ID" value="NZ_ACVN02000046.1"/>
</dbReference>
<dbReference type="PANTHER" id="PTHR30121:SF6">
    <property type="entry name" value="SLR6007 PROTEIN"/>
    <property type="match status" value="1"/>
</dbReference>
<dbReference type="AlphaFoldDB" id="U2QZP7"/>
<organism evidence="2 3">
    <name type="scientific">Propionibacterium acidifaciens F0233</name>
    <dbReference type="NCBI Taxonomy" id="553198"/>
    <lineage>
        <taxon>Bacteria</taxon>
        <taxon>Bacillati</taxon>
        <taxon>Actinomycetota</taxon>
        <taxon>Actinomycetes</taxon>
        <taxon>Propionibacteriales</taxon>
        <taxon>Propionibacteriaceae</taxon>
        <taxon>Propionibacterium</taxon>
    </lineage>
</organism>
<evidence type="ECO:0000259" key="1">
    <source>
        <dbReference type="Pfam" id="PF05872"/>
    </source>
</evidence>
<evidence type="ECO:0000313" key="2">
    <source>
        <dbReference type="EMBL" id="ERK61664.1"/>
    </source>
</evidence>
<dbReference type="InterPro" id="IPR033186">
    <property type="entry name" value="HerA_C"/>
</dbReference>
<dbReference type="EMBL" id="ACVN02000046">
    <property type="protein sequence ID" value="ERK61664.1"/>
    <property type="molecule type" value="Genomic_DNA"/>
</dbReference>